<evidence type="ECO:0000256" key="7">
    <source>
        <dbReference type="ARBA" id="ARBA00023136"/>
    </source>
</evidence>
<dbReference type="AlphaFoldDB" id="U4KQ27"/>
<feature type="domain" description="ABC transmembrane type-1" evidence="10">
    <location>
        <begin position="37"/>
        <end position="308"/>
    </location>
</feature>
<accession>U4KQ27</accession>
<dbReference type="HOGENOM" id="CLU_000604_84_3_14"/>
<protein>
    <submittedName>
        <fullName evidence="11">ABC transporter related protein</fullName>
    </submittedName>
</protein>
<evidence type="ECO:0000256" key="6">
    <source>
        <dbReference type="ARBA" id="ARBA00022989"/>
    </source>
</evidence>
<dbReference type="GO" id="GO:0016887">
    <property type="term" value="F:ATP hydrolysis activity"/>
    <property type="evidence" value="ECO:0007669"/>
    <property type="project" value="InterPro"/>
</dbReference>
<dbReference type="SUPFAM" id="SSF52540">
    <property type="entry name" value="P-loop containing nucleoside triphosphate hydrolases"/>
    <property type="match status" value="1"/>
</dbReference>
<dbReference type="GO" id="GO:0015421">
    <property type="term" value="F:ABC-type oligopeptide transporter activity"/>
    <property type="evidence" value="ECO:0007669"/>
    <property type="project" value="TreeGrafter"/>
</dbReference>
<comment type="similarity">
    <text evidence="2">Belongs to the ABC transporter superfamily.</text>
</comment>
<dbReference type="InterPro" id="IPR036640">
    <property type="entry name" value="ABC1_TM_sf"/>
</dbReference>
<dbReference type="InterPro" id="IPR017871">
    <property type="entry name" value="ABC_transporter-like_CS"/>
</dbReference>
<keyword evidence="12" id="KW-1185">Reference proteome</keyword>
<evidence type="ECO:0000256" key="3">
    <source>
        <dbReference type="ARBA" id="ARBA00022692"/>
    </source>
</evidence>
<evidence type="ECO:0000259" key="10">
    <source>
        <dbReference type="PROSITE" id="PS50929"/>
    </source>
</evidence>
<evidence type="ECO:0000256" key="8">
    <source>
        <dbReference type="SAM" id="Phobius"/>
    </source>
</evidence>
<evidence type="ECO:0000256" key="5">
    <source>
        <dbReference type="ARBA" id="ARBA00022840"/>
    </source>
</evidence>
<dbReference type="STRING" id="61635.BN85316060"/>
<organism evidence="11 12">
    <name type="scientific">Acholeplasma brassicae</name>
    <dbReference type="NCBI Taxonomy" id="61635"/>
    <lineage>
        <taxon>Bacteria</taxon>
        <taxon>Bacillati</taxon>
        <taxon>Mycoplasmatota</taxon>
        <taxon>Mollicutes</taxon>
        <taxon>Acholeplasmatales</taxon>
        <taxon>Acholeplasmataceae</taxon>
        <taxon>Acholeplasma</taxon>
    </lineage>
</organism>
<gene>
    <name evidence="11" type="ORF">BN85316060</name>
</gene>
<evidence type="ECO:0000313" key="11">
    <source>
        <dbReference type="EMBL" id="CCV66627.1"/>
    </source>
</evidence>
<dbReference type="SUPFAM" id="SSF90123">
    <property type="entry name" value="ABC transporter transmembrane region"/>
    <property type="match status" value="1"/>
</dbReference>
<dbReference type="OrthoDB" id="383768at2"/>
<dbReference type="PROSITE" id="PS50893">
    <property type="entry name" value="ABC_TRANSPORTER_2"/>
    <property type="match status" value="1"/>
</dbReference>
<dbReference type="PANTHER" id="PTHR43394:SF1">
    <property type="entry name" value="ATP-BINDING CASSETTE SUB-FAMILY B MEMBER 10, MITOCHONDRIAL"/>
    <property type="match status" value="1"/>
</dbReference>
<reference evidence="11 12" key="1">
    <citation type="journal article" date="2013" name="J. Mol. Microbiol. Biotechnol.">
        <title>Analysis of the Complete Genomes of Acholeplasma brassicae , A. palmae and A. laidlawii and Their Comparison to the Obligate Parasites from ' Candidatus Phytoplasma'.</title>
        <authorList>
            <person name="Kube M."/>
            <person name="Siewert C."/>
            <person name="Migdoll A.M."/>
            <person name="Duduk B."/>
            <person name="Holz S."/>
            <person name="Rabus R."/>
            <person name="Seemuller E."/>
            <person name="Mitrovic J."/>
            <person name="Muller I."/>
            <person name="Buttner C."/>
            <person name="Reinhardt R."/>
        </authorList>
    </citation>
    <scope>NUCLEOTIDE SEQUENCE [LARGE SCALE GENOMIC DNA]</scope>
    <source>
        <strain evidence="12">0502</strain>
    </source>
</reference>
<keyword evidence="3 8" id="KW-0812">Transmembrane</keyword>
<dbReference type="Gene3D" id="1.20.1560.10">
    <property type="entry name" value="ABC transporter type 1, transmembrane domain"/>
    <property type="match status" value="1"/>
</dbReference>
<dbReference type="PANTHER" id="PTHR43394">
    <property type="entry name" value="ATP-DEPENDENT PERMEASE MDL1, MITOCHONDRIAL"/>
    <property type="match status" value="1"/>
</dbReference>
<dbReference type="Pfam" id="PF00005">
    <property type="entry name" value="ABC_tran"/>
    <property type="match status" value="1"/>
</dbReference>
<keyword evidence="7 8" id="KW-0472">Membrane</keyword>
<dbReference type="RefSeq" id="WP_030005479.1">
    <property type="nucleotide sequence ID" value="NC_022549.1"/>
</dbReference>
<feature type="transmembrane region" description="Helical" evidence="8">
    <location>
        <begin position="163"/>
        <end position="181"/>
    </location>
</feature>
<evidence type="ECO:0000256" key="1">
    <source>
        <dbReference type="ARBA" id="ARBA00004651"/>
    </source>
</evidence>
<proteinExistence type="inferred from homology"/>
<feature type="transmembrane region" description="Helical" evidence="8">
    <location>
        <begin position="21"/>
        <end position="43"/>
    </location>
</feature>
<keyword evidence="4" id="KW-0547">Nucleotide-binding</keyword>
<evidence type="ECO:0000259" key="9">
    <source>
        <dbReference type="PROSITE" id="PS50893"/>
    </source>
</evidence>
<dbReference type="EMBL" id="FO681348">
    <property type="protein sequence ID" value="CCV66627.1"/>
    <property type="molecule type" value="Genomic_DNA"/>
</dbReference>
<comment type="subcellular location">
    <subcellularLocation>
        <location evidence="1">Cell membrane</location>
        <topology evidence="1">Multi-pass membrane protein</topology>
    </subcellularLocation>
</comment>
<dbReference type="Proteomes" id="UP000032737">
    <property type="component" value="Chromosome"/>
</dbReference>
<evidence type="ECO:0000313" key="12">
    <source>
        <dbReference type="Proteomes" id="UP000032737"/>
    </source>
</evidence>
<dbReference type="PROSITE" id="PS50929">
    <property type="entry name" value="ABC_TM1F"/>
    <property type="match status" value="1"/>
</dbReference>
<dbReference type="InterPro" id="IPR003439">
    <property type="entry name" value="ABC_transporter-like_ATP-bd"/>
</dbReference>
<dbReference type="InterPro" id="IPR027417">
    <property type="entry name" value="P-loop_NTPase"/>
</dbReference>
<dbReference type="SMART" id="SM00382">
    <property type="entry name" value="AAA"/>
    <property type="match status" value="1"/>
</dbReference>
<dbReference type="InterPro" id="IPR011527">
    <property type="entry name" value="ABC1_TM_dom"/>
</dbReference>
<dbReference type="GO" id="GO:0005886">
    <property type="term" value="C:plasma membrane"/>
    <property type="evidence" value="ECO:0007669"/>
    <property type="project" value="UniProtKB-SubCell"/>
</dbReference>
<dbReference type="InterPro" id="IPR003593">
    <property type="entry name" value="AAA+_ATPase"/>
</dbReference>
<evidence type="ECO:0000256" key="2">
    <source>
        <dbReference type="ARBA" id="ARBA00005417"/>
    </source>
</evidence>
<dbReference type="KEGG" id="abra:BN85316060"/>
<keyword evidence="5" id="KW-0067">ATP-binding</keyword>
<feature type="transmembrane region" description="Helical" evidence="8">
    <location>
        <begin position="63"/>
        <end position="84"/>
    </location>
</feature>
<sequence length="588" mass="67482">MRTIKNFLFVLKEIYVLQKSYLVVNFFYVVFASMKPISSALVIKIVIDGLIEDVELRENLNVILLYLLLISSIEILQTILGKYLNEILSTKLKDKLKLKFCDKVKHIDNSAYENPEYYNVMTRTMANGDSRYIAVSDTFFNFFGSILVITGLTSLIIVLNITLIYSVLIFVVLKIIISSLIKKLTFDEYISLTRSNRYIDYFTRLFRLPTFINEIKLFPLEDVIRQKHIDESNQRLLMKMKFKGKQNIYNVLNNVIDVSFMGFVIIFLVIEIGNNRSSVGDFAALMNSTQQLGMSLVSFLLIIPNLKEHNRYINDMKSFLEYKGEIETNNGENLTTIDKIEFKDVSFCYPNTQSNSLNNINITIHKGSKIALVGHNGAGKSTLIKLILRFFDPVTGVILINDKNLKLYNANSYRNHFGVIFQNYQVYSLSIEENILLRTINSDERIDVLWESLNLVELADKVNSLPLKEKTILSKEFSEQGTILSGGEQQKVAIARLYSINKDVVILDEASSALDPYTEHKINNMLLDSFKDKTVIIISHRLSITKNVDKIFMIENGNIIEQGNHKELIKMSGGKYAEMYNLQANNYK</sequence>
<feature type="transmembrane region" description="Helical" evidence="8">
    <location>
        <begin position="139"/>
        <end position="157"/>
    </location>
</feature>
<name>U4KQ27_9MOLU</name>
<keyword evidence="6 8" id="KW-1133">Transmembrane helix</keyword>
<dbReference type="Gene3D" id="3.40.50.300">
    <property type="entry name" value="P-loop containing nucleotide triphosphate hydrolases"/>
    <property type="match status" value="1"/>
</dbReference>
<evidence type="ECO:0000256" key="4">
    <source>
        <dbReference type="ARBA" id="ARBA00022741"/>
    </source>
</evidence>
<dbReference type="PROSITE" id="PS00211">
    <property type="entry name" value="ABC_TRANSPORTER_1"/>
    <property type="match status" value="1"/>
</dbReference>
<dbReference type="InterPro" id="IPR039421">
    <property type="entry name" value="Type_1_exporter"/>
</dbReference>
<feature type="transmembrane region" description="Helical" evidence="8">
    <location>
        <begin position="248"/>
        <end position="270"/>
    </location>
</feature>
<feature type="domain" description="ABC transporter" evidence="9">
    <location>
        <begin position="340"/>
        <end position="581"/>
    </location>
</feature>
<dbReference type="GO" id="GO:0005524">
    <property type="term" value="F:ATP binding"/>
    <property type="evidence" value="ECO:0007669"/>
    <property type="project" value="UniProtKB-KW"/>
</dbReference>